<sequence length="115" mass="13210">MLSANDFDTVQLRINVYQLRNGEPSAPLLQQPIYKQIVGKGARRVQVNLRDTNLFVDDNAVAVTVEWVSHSRHGKQLALPLLMPAFATHLYRYGAANHWKRFPSMSTTMELRVRY</sequence>
<dbReference type="Proteomes" id="UP000199029">
    <property type="component" value="Unassembled WGS sequence"/>
</dbReference>
<dbReference type="EMBL" id="FOXS01000001">
    <property type="protein sequence ID" value="SFQ04266.1"/>
    <property type="molecule type" value="Genomic_DNA"/>
</dbReference>
<keyword evidence="2" id="KW-1185">Reference proteome</keyword>
<proteinExistence type="predicted"/>
<organism evidence="1 2">
    <name type="scientific">Hymenobacter arizonensis</name>
    <name type="common">Siccationidurans arizonensis</name>
    <dbReference type="NCBI Taxonomy" id="1227077"/>
    <lineage>
        <taxon>Bacteria</taxon>
        <taxon>Pseudomonadati</taxon>
        <taxon>Bacteroidota</taxon>
        <taxon>Cytophagia</taxon>
        <taxon>Cytophagales</taxon>
        <taxon>Hymenobacteraceae</taxon>
        <taxon>Hymenobacter</taxon>
    </lineage>
</organism>
<protein>
    <submittedName>
        <fullName evidence="1">Uncharacterized protein</fullName>
    </submittedName>
</protein>
<evidence type="ECO:0000313" key="2">
    <source>
        <dbReference type="Proteomes" id="UP000199029"/>
    </source>
</evidence>
<name>A0A1I5VBF3_HYMAR</name>
<dbReference type="RefSeq" id="WP_092670029.1">
    <property type="nucleotide sequence ID" value="NZ_FOXS01000001.1"/>
</dbReference>
<gene>
    <name evidence="1" type="ORF">SAMN04515668_1252</name>
</gene>
<dbReference type="AlphaFoldDB" id="A0A1I5VBF3"/>
<reference evidence="2" key="1">
    <citation type="submission" date="2016-10" db="EMBL/GenBank/DDBJ databases">
        <authorList>
            <person name="Varghese N."/>
            <person name="Submissions S."/>
        </authorList>
    </citation>
    <scope>NUCLEOTIDE SEQUENCE [LARGE SCALE GENOMIC DNA]</scope>
    <source>
        <strain evidence="2">OR362-8,ATCC BAA-1266,JCM 13504</strain>
    </source>
</reference>
<evidence type="ECO:0000313" key="1">
    <source>
        <dbReference type="EMBL" id="SFQ04266.1"/>
    </source>
</evidence>
<dbReference type="OrthoDB" id="5984490at2"/>
<accession>A0A1I5VBF3</accession>